<gene>
    <name evidence="2" type="ORF">SAMN05216193_10537</name>
</gene>
<keyword evidence="1" id="KW-0732">Signal</keyword>
<dbReference type="InterPro" id="IPR007939">
    <property type="entry name" value="Cu-R_B_prcur"/>
</dbReference>
<dbReference type="GO" id="GO:0005507">
    <property type="term" value="F:copper ion binding"/>
    <property type="evidence" value="ECO:0007669"/>
    <property type="project" value="InterPro"/>
</dbReference>
<keyword evidence="3" id="KW-1185">Reference proteome</keyword>
<evidence type="ECO:0000313" key="3">
    <source>
        <dbReference type="Proteomes" id="UP000242957"/>
    </source>
</evidence>
<evidence type="ECO:0000256" key="1">
    <source>
        <dbReference type="SAM" id="SignalP"/>
    </source>
</evidence>
<organism evidence="2 3">
    <name type="scientific">Pseudomonas jinjuensis</name>
    <dbReference type="NCBI Taxonomy" id="198616"/>
    <lineage>
        <taxon>Bacteria</taxon>
        <taxon>Pseudomonadati</taxon>
        <taxon>Pseudomonadota</taxon>
        <taxon>Gammaproteobacteria</taxon>
        <taxon>Pseudomonadales</taxon>
        <taxon>Pseudomonadaceae</taxon>
        <taxon>Pseudomonas</taxon>
    </lineage>
</organism>
<feature type="signal peptide" evidence="1">
    <location>
        <begin position="1"/>
        <end position="21"/>
    </location>
</feature>
<feature type="chain" id="PRO_5017450335" evidence="1">
    <location>
        <begin position="22"/>
        <end position="235"/>
    </location>
</feature>
<dbReference type="Pfam" id="PF05275">
    <property type="entry name" value="CopB"/>
    <property type="match status" value="1"/>
</dbReference>
<dbReference type="OrthoDB" id="9778934at2"/>
<accession>A0A1H0E4D6</accession>
<protein>
    <submittedName>
        <fullName evidence="2">Copper resistance protein B</fullName>
    </submittedName>
</protein>
<dbReference type="EMBL" id="FNIJ01000005">
    <property type="protein sequence ID" value="SDN77304.1"/>
    <property type="molecule type" value="Genomic_DNA"/>
</dbReference>
<name>A0A1H0E4D6_9PSED</name>
<reference evidence="3" key="1">
    <citation type="submission" date="2016-10" db="EMBL/GenBank/DDBJ databases">
        <authorList>
            <person name="Varghese N."/>
            <person name="Submissions S."/>
        </authorList>
    </citation>
    <scope>NUCLEOTIDE SEQUENCE [LARGE SCALE GENOMIC DNA]</scope>
    <source>
        <strain evidence="3">JCM 21621</strain>
    </source>
</reference>
<evidence type="ECO:0000313" key="2">
    <source>
        <dbReference type="EMBL" id="SDN77304.1"/>
    </source>
</evidence>
<dbReference type="GO" id="GO:0006878">
    <property type="term" value="P:intracellular copper ion homeostasis"/>
    <property type="evidence" value="ECO:0007669"/>
    <property type="project" value="InterPro"/>
</dbReference>
<dbReference type="AlphaFoldDB" id="A0A1H0E4D6"/>
<dbReference type="STRING" id="198616.SAMN05216193_10537"/>
<dbReference type="Proteomes" id="UP000242957">
    <property type="component" value="Unassembled WGS sequence"/>
</dbReference>
<dbReference type="RefSeq" id="WP_084313253.1">
    <property type="nucleotide sequence ID" value="NZ_FNIJ01000005.1"/>
</dbReference>
<dbReference type="GO" id="GO:0009279">
    <property type="term" value="C:cell outer membrane"/>
    <property type="evidence" value="ECO:0007669"/>
    <property type="project" value="InterPro"/>
</dbReference>
<proteinExistence type="predicted"/>
<sequence>MKGISWVACVAALGLALPVEGAEMDDMPLGSLLIQRLESRLHGNDHALAWEAQGWYGTDYRKLRLKLEGERDAGGPTTDNEVQLLYQRMVADFWDLQAGVRHDDQPGPSRSYAVLGVQGLAPQWFEVDANLFVSERGDPSLRLESEYEVLLTQRLILQPSLEYNLALADDRDIGVGAGGSELELGLRLRYEIRREFAPYFGYQWNRLYGRNGDIARSEGEDDEEGQWVVGVRMWF</sequence>